<gene>
    <name evidence="2" type="ORF">C8J25_102295</name>
</gene>
<keyword evidence="1" id="KW-0812">Transmembrane</keyword>
<proteinExistence type="predicted"/>
<dbReference type="Proteomes" id="UP000244013">
    <property type="component" value="Unassembled WGS sequence"/>
</dbReference>
<name>A0A2T5U9M7_9SPHN</name>
<evidence type="ECO:0008006" key="4">
    <source>
        <dbReference type="Google" id="ProtNLM"/>
    </source>
</evidence>
<keyword evidence="1" id="KW-1133">Transmembrane helix</keyword>
<comment type="caution">
    <text evidence="2">The sequence shown here is derived from an EMBL/GenBank/DDBJ whole genome shotgun (WGS) entry which is preliminary data.</text>
</comment>
<sequence>MTQLYDLTVPAFRRGFASLSAILKSGEAYAQEHGIAEADMLGTRLIADMAPLTAQVQRASDTAKGAMVRLGGVPTIAMADDETSFTALQQRIAATVAFLDGVPRDAIDGKEDAVVTIVTPSRTLDFTGQSYVLGFVLPNFYFHITTAYALLRMRGVPIGKMDYLGR</sequence>
<dbReference type="PANTHER" id="PTHR36922">
    <property type="entry name" value="BLL2446 PROTEIN"/>
    <property type="match status" value="1"/>
</dbReference>
<dbReference type="InterPro" id="IPR018531">
    <property type="entry name" value="DUF1993"/>
</dbReference>
<dbReference type="PANTHER" id="PTHR36922:SF1">
    <property type="entry name" value="DUF1993 DOMAIN-CONTAINING PROTEIN"/>
    <property type="match status" value="1"/>
</dbReference>
<dbReference type="SUPFAM" id="SSF109854">
    <property type="entry name" value="DinB/YfiT-like putative metalloenzymes"/>
    <property type="match status" value="1"/>
</dbReference>
<protein>
    <recommendedName>
        <fullName evidence="4">DUF1993 domain-containing protein</fullName>
    </recommendedName>
</protein>
<evidence type="ECO:0000313" key="2">
    <source>
        <dbReference type="EMBL" id="PTW48205.1"/>
    </source>
</evidence>
<dbReference type="AlphaFoldDB" id="A0A2T5U9M7"/>
<dbReference type="RefSeq" id="WP_107953253.1">
    <property type="nucleotide sequence ID" value="NZ_QAYE01000002.1"/>
</dbReference>
<reference evidence="2 3" key="1">
    <citation type="submission" date="2018-04" db="EMBL/GenBank/DDBJ databases">
        <title>Genomic Encyclopedia of Type Strains, Phase III (KMG-III): the genomes of soil and plant-associated and newly described type strains.</title>
        <authorList>
            <person name="Whitman W."/>
        </authorList>
    </citation>
    <scope>NUCLEOTIDE SEQUENCE [LARGE SCALE GENOMIC DNA]</scope>
    <source>
        <strain evidence="2 3">MA-olki</strain>
    </source>
</reference>
<evidence type="ECO:0000256" key="1">
    <source>
        <dbReference type="SAM" id="Phobius"/>
    </source>
</evidence>
<dbReference type="EMBL" id="QAYE01000002">
    <property type="protein sequence ID" value="PTW48205.1"/>
    <property type="molecule type" value="Genomic_DNA"/>
</dbReference>
<feature type="transmembrane region" description="Helical" evidence="1">
    <location>
        <begin position="131"/>
        <end position="151"/>
    </location>
</feature>
<keyword evidence="1" id="KW-0472">Membrane</keyword>
<accession>A0A2T5U9M7</accession>
<organism evidence="2 3">
    <name type="scientific">Sphingomonas faeni</name>
    <dbReference type="NCBI Taxonomy" id="185950"/>
    <lineage>
        <taxon>Bacteria</taxon>
        <taxon>Pseudomonadati</taxon>
        <taxon>Pseudomonadota</taxon>
        <taxon>Alphaproteobacteria</taxon>
        <taxon>Sphingomonadales</taxon>
        <taxon>Sphingomonadaceae</taxon>
        <taxon>Sphingomonas</taxon>
    </lineage>
</organism>
<dbReference type="Gene3D" id="1.20.120.450">
    <property type="entry name" value="dinb family like domain"/>
    <property type="match status" value="1"/>
</dbReference>
<dbReference type="InterPro" id="IPR034660">
    <property type="entry name" value="DinB/YfiT-like"/>
</dbReference>
<evidence type="ECO:0000313" key="3">
    <source>
        <dbReference type="Proteomes" id="UP000244013"/>
    </source>
</evidence>
<dbReference type="Pfam" id="PF09351">
    <property type="entry name" value="DUF1993"/>
    <property type="match status" value="1"/>
</dbReference>
<dbReference type="GeneID" id="91005326"/>
<dbReference type="OrthoDB" id="338237at2"/>